<evidence type="ECO:0000313" key="1">
    <source>
        <dbReference type="EMBL" id="MFD2519219.1"/>
    </source>
</evidence>
<organism evidence="1 2">
    <name type="scientific">Salinimicrobium flavum</name>
    <dbReference type="NCBI Taxonomy" id="1737065"/>
    <lineage>
        <taxon>Bacteria</taxon>
        <taxon>Pseudomonadati</taxon>
        <taxon>Bacteroidota</taxon>
        <taxon>Flavobacteriia</taxon>
        <taxon>Flavobacteriales</taxon>
        <taxon>Flavobacteriaceae</taxon>
        <taxon>Salinimicrobium</taxon>
    </lineage>
</organism>
<reference evidence="2" key="1">
    <citation type="journal article" date="2019" name="Int. J. Syst. Evol. Microbiol.">
        <title>The Global Catalogue of Microorganisms (GCM) 10K type strain sequencing project: providing services to taxonomists for standard genome sequencing and annotation.</title>
        <authorList>
            <consortium name="The Broad Institute Genomics Platform"/>
            <consortium name="The Broad Institute Genome Sequencing Center for Infectious Disease"/>
            <person name="Wu L."/>
            <person name="Ma J."/>
        </authorList>
    </citation>
    <scope>NUCLEOTIDE SEQUENCE [LARGE SCALE GENOMIC DNA]</scope>
    <source>
        <strain evidence="2">KCTC 42585</strain>
    </source>
</reference>
<gene>
    <name evidence="1" type="ORF">ACFSTG_15020</name>
</gene>
<dbReference type="Proteomes" id="UP001597468">
    <property type="component" value="Unassembled WGS sequence"/>
</dbReference>
<dbReference type="EMBL" id="JBHULT010000013">
    <property type="protein sequence ID" value="MFD2519219.1"/>
    <property type="molecule type" value="Genomic_DNA"/>
</dbReference>
<dbReference type="RefSeq" id="WP_380755086.1">
    <property type="nucleotide sequence ID" value="NZ_JBHULT010000013.1"/>
</dbReference>
<evidence type="ECO:0000313" key="2">
    <source>
        <dbReference type="Proteomes" id="UP001597468"/>
    </source>
</evidence>
<protein>
    <submittedName>
        <fullName evidence="1">DUF2652 domain-containing protein</fullName>
    </submittedName>
</protein>
<accession>A0ABW5J148</accession>
<keyword evidence="2" id="KW-1185">Reference proteome</keyword>
<sequence length="230" mass="26146">MNIKLPHSPGRIRSKISVHNDSYGLVVEKANLLIPDISGFTRFVHTTDEVTGNMIIYRLLSAIMKSNILNLKVAEIEGDAILFFKKGKKFTPEEILKQYDLMQKNFNWEVSRLSEEIGEKIDLSLKLIAHYGPTADYKLSGFHKLYGKTVIAAHRLLKNSIKSNVYVLITDELLEDPELFLQNHPGFERGSKNCKIHGGLRNISFVYFDYEKGVIPSSLLDHPGKDMIKV</sequence>
<comment type="caution">
    <text evidence="1">The sequence shown here is derived from an EMBL/GenBank/DDBJ whole genome shotgun (WGS) entry which is preliminary data.</text>
</comment>
<name>A0ABW5J148_9FLAO</name>
<dbReference type="Pfam" id="PF10851">
    <property type="entry name" value="DUF2652"/>
    <property type="match status" value="1"/>
</dbReference>
<proteinExistence type="predicted"/>
<dbReference type="InterPro" id="IPR020503">
    <property type="entry name" value="Uncharacterised_Rv2561"/>
</dbReference>